<reference evidence="2 3" key="1">
    <citation type="journal article" date="2019" name="Emerg. Microbes Infect.">
        <title>Comprehensive subspecies identification of 175 nontuberculous mycobacteria species based on 7547 genomic profiles.</title>
        <authorList>
            <person name="Matsumoto Y."/>
            <person name="Kinjo T."/>
            <person name="Motooka D."/>
            <person name="Nabeya D."/>
            <person name="Jung N."/>
            <person name="Uechi K."/>
            <person name="Horii T."/>
            <person name="Iida T."/>
            <person name="Fujita J."/>
            <person name="Nakamura S."/>
        </authorList>
    </citation>
    <scope>NUCLEOTIDE SEQUENCE [LARGE SCALE GENOMIC DNA]</scope>
    <source>
        <strain evidence="2 3">JCM 6370</strain>
    </source>
</reference>
<accession>A0A7I7UE85</accession>
<dbReference type="Proteomes" id="UP000467252">
    <property type="component" value="Chromosome"/>
</dbReference>
<dbReference type="Gene3D" id="2.60.120.620">
    <property type="entry name" value="q2cbj1_9rhob like domain"/>
    <property type="match status" value="1"/>
</dbReference>
<evidence type="ECO:0000256" key="1">
    <source>
        <dbReference type="ARBA" id="ARBA00005830"/>
    </source>
</evidence>
<dbReference type="RefSeq" id="WP_163896913.1">
    <property type="nucleotide sequence ID" value="NZ_AP022599.1"/>
</dbReference>
<evidence type="ECO:0000313" key="3">
    <source>
        <dbReference type="Proteomes" id="UP000467252"/>
    </source>
</evidence>
<keyword evidence="3" id="KW-1185">Reference proteome</keyword>
<dbReference type="SUPFAM" id="SSF51197">
    <property type="entry name" value="Clavaminate synthase-like"/>
    <property type="match status" value="1"/>
</dbReference>
<dbReference type="GO" id="GO:0016706">
    <property type="term" value="F:2-oxoglutarate-dependent dioxygenase activity"/>
    <property type="evidence" value="ECO:0007669"/>
    <property type="project" value="UniProtKB-ARBA"/>
</dbReference>
<protein>
    <recommendedName>
        <fullName evidence="4">Phytanoyl-CoA dioxygenase</fullName>
    </recommendedName>
</protein>
<dbReference type="InterPro" id="IPR008775">
    <property type="entry name" value="Phytyl_CoA_dOase-like"/>
</dbReference>
<gene>
    <name evidence="2" type="ORF">MPUL_05380</name>
</gene>
<dbReference type="GO" id="GO:0005506">
    <property type="term" value="F:iron ion binding"/>
    <property type="evidence" value="ECO:0007669"/>
    <property type="project" value="UniProtKB-ARBA"/>
</dbReference>
<name>A0A7I7UE85_MYCPV</name>
<evidence type="ECO:0008006" key="4">
    <source>
        <dbReference type="Google" id="ProtNLM"/>
    </source>
</evidence>
<sequence length="300" mass="33050">MTAGPQATPAPPPSTVERHVGEIDEVGYTVVKGVFDPAAVQAFLEDTARLERELPTVIANSNTVVKGFAQPGRAPVTVADHDWVRIDNLLLHGSCYEPLPVHPRLLPVVEGVLGSDCLLSWFMTSNQLPGAVAQRLHCDDEMYPLPRPHLPLLCNALVALCEFTAENGATQVVPGSHRWAEMPTAPYPEAQPIEMAPGDALIWNGSLWHTAGANRTGEARPALTINYCAGFLRQQVNQQLSIPRELVRRFEPRLQELIGYGLFAGKMGRIDWRPPADYLDEDAHPFLEAVRQRLQRPVIA</sequence>
<dbReference type="PANTHER" id="PTHR20883">
    <property type="entry name" value="PHYTANOYL-COA DIOXYGENASE DOMAIN CONTAINING 1"/>
    <property type="match status" value="1"/>
</dbReference>
<comment type="similarity">
    <text evidence="1">Belongs to the PhyH family.</text>
</comment>
<dbReference type="PANTHER" id="PTHR20883:SF48">
    <property type="entry name" value="ECTOINE DIOXYGENASE"/>
    <property type="match status" value="1"/>
</dbReference>
<proteinExistence type="inferred from homology"/>
<dbReference type="Pfam" id="PF05721">
    <property type="entry name" value="PhyH"/>
    <property type="match status" value="1"/>
</dbReference>
<dbReference type="EMBL" id="AP022599">
    <property type="protein sequence ID" value="BBY79380.1"/>
    <property type="molecule type" value="Genomic_DNA"/>
</dbReference>
<dbReference type="AlphaFoldDB" id="A0A7I7UE85"/>
<organism evidence="2 3">
    <name type="scientific">Mycolicibacterium pulveris</name>
    <name type="common">Mycobacterium pulveris</name>
    <dbReference type="NCBI Taxonomy" id="36813"/>
    <lineage>
        <taxon>Bacteria</taxon>
        <taxon>Bacillati</taxon>
        <taxon>Actinomycetota</taxon>
        <taxon>Actinomycetes</taxon>
        <taxon>Mycobacteriales</taxon>
        <taxon>Mycobacteriaceae</taxon>
        <taxon>Mycolicibacterium</taxon>
    </lineage>
</organism>
<evidence type="ECO:0000313" key="2">
    <source>
        <dbReference type="EMBL" id="BBY79380.1"/>
    </source>
</evidence>